<protein>
    <submittedName>
        <fullName evidence="2">Uncharacterized protein</fullName>
    </submittedName>
</protein>
<gene>
    <name evidence="2" type="ORF">FW778_09430</name>
</gene>
<feature type="compositionally biased region" description="Polar residues" evidence="1">
    <location>
        <begin position="23"/>
        <end position="33"/>
    </location>
</feature>
<reference evidence="2 3" key="1">
    <citation type="submission" date="2019-09" db="EMBL/GenBank/DDBJ databases">
        <title>Draft genome sequence of Ginsengibacter sp. BR5-29.</title>
        <authorList>
            <person name="Im W.-T."/>
        </authorList>
    </citation>
    <scope>NUCLEOTIDE SEQUENCE [LARGE SCALE GENOMIC DNA]</scope>
    <source>
        <strain evidence="2 3">BR5-29</strain>
    </source>
</reference>
<evidence type="ECO:0000313" key="2">
    <source>
        <dbReference type="EMBL" id="KAA9042214.1"/>
    </source>
</evidence>
<organism evidence="2 3">
    <name type="scientific">Ginsengibacter hankyongi</name>
    <dbReference type="NCBI Taxonomy" id="2607284"/>
    <lineage>
        <taxon>Bacteria</taxon>
        <taxon>Pseudomonadati</taxon>
        <taxon>Bacteroidota</taxon>
        <taxon>Chitinophagia</taxon>
        <taxon>Chitinophagales</taxon>
        <taxon>Chitinophagaceae</taxon>
        <taxon>Ginsengibacter</taxon>
    </lineage>
</organism>
<proteinExistence type="predicted"/>
<evidence type="ECO:0000313" key="3">
    <source>
        <dbReference type="Proteomes" id="UP000326903"/>
    </source>
</evidence>
<comment type="caution">
    <text evidence="2">The sequence shown here is derived from an EMBL/GenBank/DDBJ whole genome shotgun (WGS) entry which is preliminary data.</text>
</comment>
<feature type="region of interest" description="Disordered" evidence="1">
    <location>
        <begin position="1"/>
        <end position="62"/>
    </location>
</feature>
<dbReference type="EMBL" id="VYQF01000001">
    <property type="protein sequence ID" value="KAA9042214.1"/>
    <property type="molecule type" value="Genomic_DNA"/>
</dbReference>
<accession>A0A5J5IQB4</accession>
<evidence type="ECO:0000256" key="1">
    <source>
        <dbReference type="SAM" id="MobiDB-lite"/>
    </source>
</evidence>
<dbReference type="AlphaFoldDB" id="A0A5J5IQB4"/>
<sequence>MINEKEKSEKENNKEVQKQEQSDPGTTHSTDPQENMEGPFSSLMHKIEETFDNKEEEKPDDK</sequence>
<feature type="compositionally biased region" description="Basic and acidic residues" evidence="1">
    <location>
        <begin position="45"/>
        <end position="62"/>
    </location>
</feature>
<dbReference type="RefSeq" id="WP_150414343.1">
    <property type="nucleotide sequence ID" value="NZ_VYQF01000001.1"/>
</dbReference>
<dbReference type="Proteomes" id="UP000326903">
    <property type="component" value="Unassembled WGS sequence"/>
</dbReference>
<keyword evidence="3" id="KW-1185">Reference proteome</keyword>
<name>A0A5J5IQB4_9BACT</name>
<feature type="compositionally biased region" description="Basic and acidic residues" evidence="1">
    <location>
        <begin position="1"/>
        <end position="21"/>
    </location>
</feature>